<protein>
    <submittedName>
        <fullName evidence="1">Deoxyribose-phosphate aldolase</fullName>
    </submittedName>
</protein>
<evidence type="ECO:0000313" key="2">
    <source>
        <dbReference type="EMBL" id="TXK00209.1"/>
    </source>
</evidence>
<evidence type="ECO:0000313" key="3">
    <source>
        <dbReference type="Proteomes" id="UP000284189"/>
    </source>
</evidence>
<reference evidence="2 4" key="2">
    <citation type="submission" date="2019-07" db="EMBL/GenBank/DDBJ databases">
        <title>Draft genome of two Muricauda strains isolated from deep sea.</title>
        <authorList>
            <person name="Sun C."/>
        </authorList>
    </citation>
    <scope>NUCLEOTIDE SEQUENCE [LARGE SCALE GENOMIC DNA]</scope>
    <source>
        <strain evidence="2 4">NH166</strain>
    </source>
</reference>
<organism evidence="1 3">
    <name type="scientific">Flagellimonas aequoris</name>
    <dbReference type="NCBI Taxonomy" id="2306997"/>
    <lineage>
        <taxon>Bacteria</taxon>
        <taxon>Pseudomonadati</taxon>
        <taxon>Bacteroidota</taxon>
        <taxon>Flavobacteriia</taxon>
        <taxon>Flavobacteriales</taxon>
        <taxon>Flavobacteriaceae</taxon>
        <taxon>Flagellimonas</taxon>
    </lineage>
</organism>
<dbReference type="Pfam" id="PF20113">
    <property type="entry name" value="DUF6503"/>
    <property type="match status" value="1"/>
</dbReference>
<reference evidence="1 3" key="1">
    <citation type="submission" date="2018-08" db="EMBL/GenBank/DDBJ databases">
        <title>Proposal of Muricauda 72 sp.nov. and Muricauda NH166 sp.nov., isolated from seawater.</title>
        <authorList>
            <person name="Cheng H."/>
            <person name="Wu Y.-H."/>
            <person name="Guo L.-L."/>
            <person name="Xu X.-W."/>
        </authorList>
    </citation>
    <scope>NUCLEOTIDE SEQUENCE [LARGE SCALE GENOMIC DNA]</scope>
    <source>
        <strain evidence="1 3">NH166</strain>
    </source>
</reference>
<name>A0A418N3N9_9FLAO</name>
<dbReference type="Proteomes" id="UP000284189">
    <property type="component" value="Unassembled WGS sequence"/>
</dbReference>
<sequence length="257" mass="29402">MLDFTIMNKTKTMKYLFTATFLILFVSCKENAPKPLTAQEIVDKSIEVSGGELYKTHSTGFAFRDKTYHSKNENGKIVLDRVSDLDSVIIRDVKNGNDFERYVNDSLVSVPDSMAVRYANSVNSVHYFARLPYGLNDGAVNKELLGKEAIGSKEYYKVKVTFDQQGGGDDFDDTYLYWFDIESFKVDYLAYDFHVNGGGQRFRKAYNERYVNGIRFVDYENYKPKSEGSDILEIGQLFDKGELELLSKVELTDIQVD</sequence>
<dbReference type="Proteomes" id="UP000321528">
    <property type="component" value="Unassembled WGS sequence"/>
</dbReference>
<dbReference type="EMBL" id="QXFJ01000030">
    <property type="protein sequence ID" value="RIV68511.1"/>
    <property type="molecule type" value="Genomic_DNA"/>
</dbReference>
<dbReference type="EMBL" id="VNWL01000029">
    <property type="protein sequence ID" value="TXK00209.1"/>
    <property type="molecule type" value="Genomic_DNA"/>
</dbReference>
<proteinExistence type="predicted"/>
<gene>
    <name evidence="1" type="ORF">D2U88_14965</name>
    <name evidence="2" type="ORF">FQ019_14805</name>
</gene>
<dbReference type="OrthoDB" id="982433at2"/>
<evidence type="ECO:0000313" key="1">
    <source>
        <dbReference type="EMBL" id="RIV68511.1"/>
    </source>
</evidence>
<evidence type="ECO:0000313" key="4">
    <source>
        <dbReference type="Proteomes" id="UP000321528"/>
    </source>
</evidence>
<accession>A0A418N3N9</accession>
<keyword evidence="4" id="KW-1185">Reference proteome</keyword>
<comment type="caution">
    <text evidence="1">The sequence shown here is derived from an EMBL/GenBank/DDBJ whole genome shotgun (WGS) entry which is preliminary data.</text>
</comment>
<dbReference type="InterPro" id="IPR045444">
    <property type="entry name" value="DUF6503"/>
</dbReference>
<dbReference type="AlphaFoldDB" id="A0A418N3N9"/>